<dbReference type="PANTHER" id="PTHR21538">
    <property type="entry name" value="ANILLIN/RHOTEKIN RTKN"/>
    <property type="match status" value="1"/>
</dbReference>
<gene>
    <name evidence="2" type="ORF">J1605_002084</name>
</gene>
<dbReference type="Gene3D" id="2.30.29.30">
    <property type="entry name" value="Pleckstrin-homology domain (PH domain)/Phosphotyrosine-binding domain (PTB)"/>
    <property type="match status" value="1"/>
</dbReference>
<dbReference type="InterPro" id="IPR051364">
    <property type="entry name" value="Cytokinesis/Rho-signaling"/>
</dbReference>
<dbReference type="GO" id="GO:0030097">
    <property type="term" value="P:hemopoiesis"/>
    <property type="evidence" value="ECO:0007669"/>
    <property type="project" value="TreeGrafter"/>
</dbReference>
<dbReference type="SUPFAM" id="SSF50729">
    <property type="entry name" value="PH domain-like"/>
    <property type="match status" value="1"/>
</dbReference>
<evidence type="ECO:0000259" key="1">
    <source>
        <dbReference type="PROSITE" id="PS50003"/>
    </source>
</evidence>
<keyword evidence="3" id="KW-1185">Reference proteome</keyword>
<protein>
    <recommendedName>
        <fullName evidence="1">PH domain-containing protein</fullName>
    </recommendedName>
</protein>
<reference evidence="2 3" key="1">
    <citation type="submission" date="2022-11" db="EMBL/GenBank/DDBJ databases">
        <title>Whole genome sequence of Eschrichtius robustus ER-17-0199.</title>
        <authorList>
            <person name="Bruniche-Olsen A."/>
            <person name="Black A.N."/>
            <person name="Fields C.J."/>
            <person name="Walden K."/>
            <person name="Dewoody J.A."/>
        </authorList>
    </citation>
    <scope>NUCLEOTIDE SEQUENCE [LARGE SCALE GENOMIC DNA]</scope>
    <source>
        <strain evidence="2">ER-17-0199</strain>
        <tissue evidence="2">Blubber</tissue>
    </source>
</reference>
<dbReference type="PROSITE" id="PS50003">
    <property type="entry name" value="PH_DOMAIN"/>
    <property type="match status" value="1"/>
</dbReference>
<proteinExistence type="predicted"/>
<comment type="caution">
    <text evidence="2">The sequence shown here is derived from an EMBL/GenBank/DDBJ whole genome shotgun (WGS) entry which is preliminary data.</text>
</comment>
<evidence type="ECO:0000313" key="3">
    <source>
        <dbReference type="Proteomes" id="UP001159641"/>
    </source>
</evidence>
<dbReference type="Proteomes" id="UP001159641">
    <property type="component" value="Unassembled WGS sequence"/>
</dbReference>
<name>A0AB34HUH9_ESCRO</name>
<dbReference type="InterPro" id="IPR011993">
    <property type="entry name" value="PH-like_dom_sf"/>
</dbReference>
<accession>A0AB34HUH9</accession>
<dbReference type="PANTHER" id="PTHR21538:SF21">
    <property type="entry name" value="RHOTEKIN-2"/>
    <property type="match status" value="1"/>
</dbReference>
<organism evidence="2 3">
    <name type="scientific">Eschrichtius robustus</name>
    <name type="common">California gray whale</name>
    <name type="synonym">Eschrichtius gibbosus</name>
    <dbReference type="NCBI Taxonomy" id="9764"/>
    <lineage>
        <taxon>Eukaryota</taxon>
        <taxon>Metazoa</taxon>
        <taxon>Chordata</taxon>
        <taxon>Craniata</taxon>
        <taxon>Vertebrata</taxon>
        <taxon>Euteleostomi</taxon>
        <taxon>Mammalia</taxon>
        <taxon>Eutheria</taxon>
        <taxon>Laurasiatheria</taxon>
        <taxon>Artiodactyla</taxon>
        <taxon>Whippomorpha</taxon>
        <taxon>Cetacea</taxon>
        <taxon>Mysticeti</taxon>
        <taxon>Eschrichtiidae</taxon>
        <taxon>Eschrichtius</taxon>
    </lineage>
</organism>
<sequence length="90" mass="10458">MQGTRVQALVWEDPTCRGATRPETRIRAMDKDKKKRIHNFSVINPVAGQATTHIFAADNREDLQKWMEAFWQHLFDLSKLTFGFSSSIFM</sequence>
<dbReference type="InterPro" id="IPR001849">
    <property type="entry name" value="PH_domain"/>
</dbReference>
<dbReference type="EMBL" id="JAIQCJ010000358">
    <property type="protein sequence ID" value="KAJ8796487.1"/>
    <property type="molecule type" value="Genomic_DNA"/>
</dbReference>
<dbReference type="AlphaFoldDB" id="A0AB34HUH9"/>
<feature type="domain" description="PH" evidence="1">
    <location>
        <begin position="1"/>
        <end position="75"/>
    </location>
</feature>
<dbReference type="GO" id="GO:0008284">
    <property type="term" value="P:positive regulation of cell population proliferation"/>
    <property type="evidence" value="ECO:0007669"/>
    <property type="project" value="TreeGrafter"/>
</dbReference>
<evidence type="ECO:0000313" key="2">
    <source>
        <dbReference type="EMBL" id="KAJ8796487.1"/>
    </source>
</evidence>